<sequence>MPAPHTHPRCILCHRAGKQSCSGCGTQYCSDECRDTGQHAHEILCSSLSKFNTAPPVPDAKRRWTFRRSILFPADADKPQFFWLKCSPVKPYEFNDAKDYLESVQHRIAVRDNEARGKTFNHTIEIMYGAGSAHGGSLMNKSIAAATGSSADEHGWRGNVIVMRHEGPGQEL</sequence>
<dbReference type="Proteomes" id="UP000224634">
    <property type="component" value="Unassembled WGS sequence"/>
</dbReference>
<organism evidence="1 2">
    <name type="scientific">Polytolypa hystricis (strain UAMH7299)</name>
    <dbReference type="NCBI Taxonomy" id="1447883"/>
    <lineage>
        <taxon>Eukaryota</taxon>
        <taxon>Fungi</taxon>
        <taxon>Dikarya</taxon>
        <taxon>Ascomycota</taxon>
        <taxon>Pezizomycotina</taxon>
        <taxon>Eurotiomycetes</taxon>
        <taxon>Eurotiomycetidae</taxon>
        <taxon>Onygenales</taxon>
        <taxon>Onygenales incertae sedis</taxon>
        <taxon>Polytolypa</taxon>
    </lineage>
</organism>
<proteinExistence type="predicted"/>
<evidence type="ECO:0008006" key="3">
    <source>
        <dbReference type="Google" id="ProtNLM"/>
    </source>
</evidence>
<dbReference type="OrthoDB" id="432970at2759"/>
<gene>
    <name evidence="1" type="ORF">AJ80_04112</name>
</gene>
<accession>A0A2B7YF60</accession>
<dbReference type="AlphaFoldDB" id="A0A2B7YF60"/>
<dbReference type="SUPFAM" id="SSF144232">
    <property type="entry name" value="HIT/MYND zinc finger-like"/>
    <property type="match status" value="1"/>
</dbReference>
<evidence type="ECO:0000313" key="2">
    <source>
        <dbReference type="Proteomes" id="UP000224634"/>
    </source>
</evidence>
<evidence type="ECO:0000313" key="1">
    <source>
        <dbReference type="EMBL" id="PGH19247.1"/>
    </source>
</evidence>
<reference evidence="1 2" key="1">
    <citation type="submission" date="2017-10" db="EMBL/GenBank/DDBJ databases">
        <title>Comparative genomics in systemic dimorphic fungi from Ajellomycetaceae.</title>
        <authorList>
            <person name="Munoz J.F."/>
            <person name="Mcewen J.G."/>
            <person name="Clay O.K."/>
            <person name="Cuomo C.A."/>
        </authorList>
    </citation>
    <scope>NUCLEOTIDE SEQUENCE [LARGE SCALE GENOMIC DNA]</scope>
    <source>
        <strain evidence="1 2">UAMH7299</strain>
    </source>
</reference>
<comment type="caution">
    <text evidence="1">The sequence shown here is derived from an EMBL/GenBank/DDBJ whole genome shotgun (WGS) entry which is preliminary data.</text>
</comment>
<keyword evidence="2" id="KW-1185">Reference proteome</keyword>
<dbReference type="Gene3D" id="6.10.140.2220">
    <property type="match status" value="1"/>
</dbReference>
<name>A0A2B7YF60_POLH7</name>
<dbReference type="EMBL" id="PDNA01000050">
    <property type="protein sequence ID" value="PGH19247.1"/>
    <property type="molecule type" value="Genomic_DNA"/>
</dbReference>
<protein>
    <recommendedName>
        <fullName evidence="3">Suppressor of anucleate metulae protein B</fullName>
    </recommendedName>
</protein>
<dbReference type="Gene3D" id="1.10.220.160">
    <property type="match status" value="1"/>
</dbReference>